<dbReference type="EC" id="3.1.1.-" evidence="3"/>
<gene>
    <name evidence="5" type="ORF">BP5796_08458</name>
</gene>
<comment type="caution">
    <text evidence="5">The sequence shown here is derived from an EMBL/GenBank/DDBJ whole genome shotgun (WGS) entry which is preliminary data.</text>
</comment>
<evidence type="ECO:0000256" key="1">
    <source>
        <dbReference type="ARBA" id="ARBA00005964"/>
    </source>
</evidence>
<dbReference type="InterPro" id="IPR002018">
    <property type="entry name" value="CarbesteraseB"/>
</dbReference>
<dbReference type="PANTHER" id="PTHR11559">
    <property type="entry name" value="CARBOXYLESTERASE"/>
    <property type="match status" value="1"/>
</dbReference>
<comment type="similarity">
    <text evidence="1 3">Belongs to the type-B carboxylesterase/lipase family.</text>
</comment>
<dbReference type="InterPro" id="IPR019819">
    <property type="entry name" value="Carboxylesterase_B_CS"/>
</dbReference>
<dbReference type="AlphaFoldDB" id="A0A3D8R804"/>
<evidence type="ECO:0000256" key="3">
    <source>
        <dbReference type="RuleBase" id="RU361235"/>
    </source>
</evidence>
<dbReference type="Pfam" id="PF00135">
    <property type="entry name" value="COesterase"/>
    <property type="match status" value="1"/>
</dbReference>
<dbReference type="Gene3D" id="3.40.50.1820">
    <property type="entry name" value="alpha/beta hydrolase"/>
    <property type="match status" value="1"/>
</dbReference>
<evidence type="ECO:0000313" key="6">
    <source>
        <dbReference type="Proteomes" id="UP000256328"/>
    </source>
</evidence>
<dbReference type="PROSITE" id="PS00941">
    <property type="entry name" value="CARBOXYLESTERASE_B_2"/>
    <property type="match status" value="1"/>
</dbReference>
<evidence type="ECO:0000313" key="5">
    <source>
        <dbReference type="EMBL" id="RDW70061.1"/>
    </source>
</evidence>
<dbReference type="SUPFAM" id="SSF53474">
    <property type="entry name" value="alpha/beta-Hydrolases"/>
    <property type="match status" value="1"/>
</dbReference>
<dbReference type="InterPro" id="IPR019826">
    <property type="entry name" value="Carboxylesterase_B_AS"/>
</dbReference>
<feature type="chain" id="PRO_5017494090" description="Carboxylic ester hydrolase" evidence="3">
    <location>
        <begin position="17"/>
        <end position="598"/>
    </location>
</feature>
<feature type="signal peptide" evidence="3">
    <location>
        <begin position="1"/>
        <end position="16"/>
    </location>
</feature>
<accession>A0A3D8R804</accession>
<evidence type="ECO:0000259" key="4">
    <source>
        <dbReference type="Pfam" id="PF00135"/>
    </source>
</evidence>
<organism evidence="5 6">
    <name type="scientific">Coleophoma crateriformis</name>
    <dbReference type="NCBI Taxonomy" id="565419"/>
    <lineage>
        <taxon>Eukaryota</taxon>
        <taxon>Fungi</taxon>
        <taxon>Dikarya</taxon>
        <taxon>Ascomycota</taxon>
        <taxon>Pezizomycotina</taxon>
        <taxon>Leotiomycetes</taxon>
        <taxon>Helotiales</taxon>
        <taxon>Dermateaceae</taxon>
        <taxon>Coleophoma</taxon>
    </lineage>
</organism>
<dbReference type="GO" id="GO:0016787">
    <property type="term" value="F:hydrolase activity"/>
    <property type="evidence" value="ECO:0007669"/>
    <property type="project" value="UniProtKB-KW"/>
</dbReference>
<keyword evidence="3" id="KW-0732">Signal</keyword>
<sequence>MFSLPLLLALAAVGYTAPTHNATSTALPVVDLGYTLHQATLNATGPYPLLNFSNIRYGAPPTGDLRFAAPIAPTKINRTVNDGQQGVICPQATPTWVITALRYVEGLPAATSTAKASSSAALASLNVSALSGPAADISEDCLFLDVILPEKIYNSPFAVAQRGNSAIEEDACGGDESENGSGAPVLVWLYGGGYVTGNKKSTDNPSTLLARSVEADGEGVIYVAPNYRLGMFGWQASPAFQSQNGTANAGLLDQRLALQWIQKNIHLFGGDKNRVTVIGESAGAGSIAHHIAAPASYSTSSLFKQAIAQSPAYQPIVHAQETKTWLETLKIASEISNKTISTLAELRALPFLTLYYTNVILVAQSAYGTFTFGPVIDGSYVPDLPGRRFLAGKYDKQVSIIAARNQNEGRFFTEPTFLNATNTTSFDELVKMDVPTASAASLKHIIETLYPPIFNGSLPYMNEFERAALLTQEFTITCHSYELASAAAAGNSSAAGRWKYQFSVPPALHGDDIEYTFFNGDTSSQDIGGGTVVSKVAGVLQDIIVDMTEKGTPNFQQYGTGAGMVFDLNVTRLGSVMSDFDNNERCKYWQTAPWLTEL</sequence>
<evidence type="ECO:0000256" key="2">
    <source>
        <dbReference type="ARBA" id="ARBA00022801"/>
    </source>
</evidence>
<name>A0A3D8R804_9HELO</name>
<dbReference type="EMBL" id="PDLN01000012">
    <property type="protein sequence ID" value="RDW70061.1"/>
    <property type="molecule type" value="Genomic_DNA"/>
</dbReference>
<protein>
    <recommendedName>
        <fullName evidence="3">Carboxylic ester hydrolase</fullName>
        <ecNumber evidence="3">3.1.1.-</ecNumber>
    </recommendedName>
</protein>
<dbReference type="InterPro" id="IPR050309">
    <property type="entry name" value="Type-B_Carboxylest/Lipase"/>
</dbReference>
<keyword evidence="6" id="KW-1185">Reference proteome</keyword>
<proteinExistence type="inferred from homology"/>
<dbReference type="PROSITE" id="PS00122">
    <property type="entry name" value="CARBOXYLESTERASE_B_1"/>
    <property type="match status" value="1"/>
</dbReference>
<reference evidence="5 6" key="1">
    <citation type="journal article" date="2018" name="IMA Fungus">
        <title>IMA Genome-F 9: Draft genome sequence of Annulohypoxylon stygium, Aspergillus mulundensis, Berkeleyomyces basicola (syn. Thielaviopsis basicola), Ceratocystis smalleyi, two Cercospora beticola strains, Coleophoma cylindrospora, Fusarium fracticaudum, Phialophora cf. hyalina, and Morchella septimelata.</title>
        <authorList>
            <person name="Wingfield B.D."/>
            <person name="Bills G.F."/>
            <person name="Dong Y."/>
            <person name="Huang W."/>
            <person name="Nel W.J."/>
            <person name="Swalarsk-Parry B.S."/>
            <person name="Vaghefi N."/>
            <person name="Wilken P.M."/>
            <person name="An Z."/>
            <person name="de Beer Z.W."/>
            <person name="De Vos L."/>
            <person name="Chen L."/>
            <person name="Duong T.A."/>
            <person name="Gao Y."/>
            <person name="Hammerbacher A."/>
            <person name="Kikkert J.R."/>
            <person name="Li Y."/>
            <person name="Li H."/>
            <person name="Li K."/>
            <person name="Li Q."/>
            <person name="Liu X."/>
            <person name="Ma X."/>
            <person name="Naidoo K."/>
            <person name="Pethybridge S.J."/>
            <person name="Sun J."/>
            <person name="Steenkamp E.T."/>
            <person name="van der Nest M.A."/>
            <person name="van Wyk S."/>
            <person name="Wingfield M.J."/>
            <person name="Xiong C."/>
            <person name="Yue Q."/>
            <person name="Zhang X."/>
        </authorList>
    </citation>
    <scope>NUCLEOTIDE SEQUENCE [LARGE SCALE GENOMIC DNA]</scope>
    <source>
        <strain evidence="5 6">BP5796</strain>
    </source>
</reference>
<dbReference type="Proteomes" id="UP000256328">
    <property type="component" value="Unassembled WGS sequence"/>
</dbReference>
<dbReference type="OrthoDB" id="408631at2759"/>
<keyword evidence="2 3" id="KW-0378">Hydrolase</keyword>
<dbReference type="InterPro" id="IPR029058">
    <property type="entry name" value="AB_hydrolase_fold"/>
</dbReference>
<feature type="domain" description="Carboxylesterase type B" evidence="4">
    <location>
        <begin position="48"/>
        <end position="526"/>
    </location>
</feature>